<dbReference type="PANTHER" id="PTHR43133:SF32">
    <property type="entry name" value="BLR3042 PROTEIN"/>
    <property type="match status" value="1"/>
</dbReference>
<proteinExistence type="inferred from homology"/>
<dbReference type="GO" id="GO:0006352">
    <property type="term" value="P:DNA-templated transcription initiation"/>
    <property type="evidence" value="ECO:0007669"/>
    <property type="project" value="InterPro"/>
</dbReference>
<evidence type="ECO:0000313" key="7">
    <source>
        <dbReference type="EMBL" id="RZS90433.1"/>
    </source>
</evidence>
<gene>
    <name evidence="7" type="ORF">EV197_3418</name>
</gene>
<comment type="similarity">
    <text evidence="1">Belongs to the sigma-70 factor family. ECF subfamily.</text>
</comment>
<comment type="caution">
    <text evidence="7">The sequence shown here is derived from an EMBL/GenBank/DDBJ whole genome shotgun (WGS) entry which is preliminary data.</text>
</comment>
<dbReference type="CDD" id="cd06171">
    <property type="entry name" value="Sigma70_r4"/>
    <property type="match status" value="1"/>
</dbReference>
<dbReference type="Pfam" id="PF08281">
    <property type="entry name" value="Sigma70_r4_2"/>
    <property type="match status" value="1"/>
</dbReference>
<dbReference type="PANTHER" id="PTHR43133">
    <property type="entry name" value="RNA POLYMERASE ECF-TYPE SIGMA FACTO"/>
    <property type="match status" value="1"/>
</dbReference>
<dbReference type="InterPro" id="IPR036388">
    <property type="entry name" value="WH-like_DNA-bd_sf"/>
</dbReference>
<dbReference type="InterPro" id="IPR014284">
    <property type="entry name" value="RNA_pol_sigma-70_dom"/>
</dbReference>
<dbReference type="Gene3D" id="1.10.1740.10">
    <property type="match status" value="1"/>
</dbReference>
<feature type="domain" description="RNA polymerase sigma-70 region 2" evidence="5">
    <location>
        <begin position="27"/>
        <end position="94"/>
    </location>
</feature>
<evidence type="ECO:0000256" key="3">
    <source>
        <dbReference type="ARBA" id="ARBA00023082"/>
    </source>
</evidence>
<dbReference type="GO" id="GO:0016987">
    <property type="term" value="F:sigma factor activity"/>
    <property type="evidence" value="ECO:0007669"/>
    <property type="project" value="UniProtKB-KW"/>
</dbReference>
<evidence type="ECO:0000256" key="1">
    <source>
        <dbReference type="ARBA" id="ARBA00010641"/>
    </source>
</evidence>
<evidence type="ECO:0000256" key="4">
    <source>
        <dbReference type="ARBA" id="ARBA00023163"/>
    </source>
</evidence>
<keyword evidence="4" id="KW-0804">Transcription</keyword>
<dbReference type="InterPro" id="IPR007627">
    <property type="entry name" value="RNA_pol_sigma70_r2"/>
</dbReference>
<reference evidence="7 8" key="1">
    <citation type="submission" date="2019-02" db="EMBL/GenBank/DDBJ databases">
        <title>Genomic Encyclopedia of Type Strains, Phase IV (KMG-IV): sequencing the most valuable type-strain genomes for metagenomic binning, comparative biology and taxonomic classification.</title>
        <authorList>
            <person name="Goeker M."/>
        </authorList>
    </citation>
    <scope>NUCLEOTIDE SEQUENCE [LARGE SCALE GENOMIC DNA]</scope>
    <source>
        <strain evidence="7 8">DSM 17196</strain>
    </source>
</reference>
<dbReference type="InterPro" id="IPR013249">
    <property type="entry name" value="RNA_pol_sigma70_r4_t2"/>
</dbReference>
<evidence type="ECO:0000313" key="8">
    <source>
        <dbReference type="Proteomes" id="UP000292262"/>
    </source>
</evidence>
<dbReference type="InterPro" id="IPR013325">
    <property type="entry name" value="RNA_pol_sigma_r2"/>
</dbReference>
<dbReference type="SUPFAM" id="SSF88659">
    <property type="entry name" value="Sigma3 and sigma4 domains of RNA polymerase sigma factors"/>
    <property type="match status" value="1"/>
</dbReference>
<keyword evidence="8" id="KW-1185">Reference proteome</keyword>
<evidence type="ECO:0000259" key="5">
    <source>
        <dbReference type="Pfam" id="PF04542"/>
    </source>
</evidence>
<dbReference type="GO" id="GO:0003677">
    <property type="term" value="F:DNA binding"/>
    <property type="evidence" value="ECO:0007669"/>
    <property type="project" value="InterPro"/>
</dbReference>
<dbReference type="EMBL" id="SGXE01000008">
    <property type="protein sequence ID" value="RZS90433.1"/>
    <property type="molecule type" value="Genomic_DNA"/>
</dbReference>
<accession>A0A4Q7NTD8</accession>
<feature type="domain" description="RNA polymerase sigma factor 70 region 4 type 2" evidence="6">
    <location>
        <begin position="126"/>
        <end position="177"/>
    </location>
</feature>
<dbReference type="OrthoDB" id="9795666at2"/>
<protein>
    <submittedName>
        <fullName evidence="7">RNA polymerase sigma-70 factor (ECF subfamily)</fullName>
    </submittedName>
</protein>
<dbReference type="NCBIfam" id="TIGR02937">
    <property type="entry name" value="sigma70-ECF"/>
    <property type="match status" value="1"/>
</dbReference>
<dbReference type="AlphaFoldDB" id="A0A4Q7NTD8"/>
<sequence length="186" mass="21646">MESPNKTFDSLLVLQYQSGNKKALVLLVKRWHARFCKHAFWYTNDIDTSKDIAQDSWGKICNNIYQLKETNSFGSWALTIVTRTALDWLNNQKKELRNRKLYSNQYEGINEPEQNENADTTPIIAALNKAVKALGKKHQIVMHLFYIEEYSIKQIAQILQITQGTVKSRLFTAREKLKLIVKNQKL</sequence>
<keyword evidence="2" id="KW-0805">Transcription regulation</keyword>
<dbReference type="Pfam" id="PF04542">
    <property type="entry name" value="Sigma70_r2"/>
    <property type="match status" value="1"/>
</dbReference>
<keyword evidence="3" id="KW-0731">Sigma factor</keyword>
<organism evidence="7 8">
    <name type="scientific">Aquimarina brevivitae</name>
    <dbReference type="NCBI Taxonomy" id="323412"/>
    <lineage>
        <taxon>Bacteria</taxon>
        <taxon>Pseudomonadati</taxon>
        <taxon>Bacteroidota</taxon>
        <taxon>Flavobacteriia</taxon>
        <taxon>Flavobacteriales</taxon>
        <taxon>Flavobacteriaceae</taxon>
        <taxon>Aquimarina</taxon>
    </lineage>
</organism>
<dbReference type="Proteomes" id="UP000292262">
    <property type="component" value="Unassembled WGS sequence"/>
</dbReference>
<dbReference type="SUPFAM" id="SSF88946">
    <property type="entry name" value="Sigma2 domain of RNA polymerase sigma factors"/>
    <property type="match status" value="1"/>
</dbReference>
<dbReference type="RefSeq" id="WP_130287917.1">
    <property type="nucleotide sequence ID" value="NZ_SGXE01000008.1"/>
</dbReference>
<dbReference type="InterPro" id="IPR039425">
    <property type="entry name" value="RNA_pol_sigma-70-like"/>
</dbReference>
<evidence type="ECO:0000256" key="2">
    <source>
        <dbReference type="ARBA" id="ARBA00023015"/>
    </source>
</evidence>
<dbReference type="Gene3D" id="1.10.10.10">
    <property type="entry name" value="Winged helix-like DNA-binding domain superfamily/Winged helix DNA-binding domain"/>
    <property type="match status" value="1"/>
</dbReference>
<evidence type="ECO:0000259" key="6">
    <source>
        <dbReference type="Pfam" id="PF08281"/>
    </source>
</evidence>
<dbReference type="InterPro" id="IPR013324">
    <property type="entry name" value="RNA_pol_sigma_r3/r4-like"/>
</dbReference>
<name>A0A4Q7NTD8_9FLAO</name>